<dbReference type="RefSeq" id="XP_030762785.1">
    <property type="nucleotide sequence ID" value="XM_030906925.1"/>
</dbReference>
<feature type="transmembrane region" description="Helical" evidence="2">
    <location>
        <begin position="129"/>
        <end position="147"/>
    </location>
</feature>
<dbReference type="FunCoup" id="A0A6J2YIT7">
    <property type="interactions" value="7"/>
</dbReference>
<feature type="transmembrane region" description="Helical" evidence="2">
    <location>
        <begin position="200"/>
        <end position="224"/>
    </location>
</feature>
<dbReference type="GO" id="GO:0042383">
    <property type="term" value="C:sarcolemma"/>
    <property type="evidence" value="ECO:0007669"/>
    <property type="project" value="TreeGrafter"/>
</dbReference>
<feature type="compositionally biased region" description="Polar residues" evidence="1">
    <location>
        <begin position="24"/>
        <end position="34"/>
    </location>
</feature>
<feature type="region of interest" description="Disordered" evidence="1">
    <location>
        <begin position="1"/>
        <end position="37"/>
    </location>
</feature>
<accession>A0A6J2YIT7</accession>
<dbReference type="PANTHER" id="PTHR15260:SF1">
    <property type="entry name" value="SARCOSPAN"/>
    <property type="match status" value="1"/>
</dbReference>
<sequence>MENNNYAMNNKEQNNKTNEHTAENETGSSPALNTNHDHHIYNNLNGNNGNANGSLNNRLIETPNPTQVICLNTTVPQNIAARNLGDKHTPTRNSLRHSRMIVMNRHGKVPKKYLPLIIRSYKLVKSMKIVTILLGIALSILSVWFVLWTPTLTSKDYPYWSAVPIFFSGVIGCAFLGFCPRPYPGRKLGAHYHISKFASIVSTSVSIMAAIVVLILAVLHLLFIHSTTCLPHDKFNKTCVCSPNVTSSVYTDSYHYEDLSCDEVDVTLNVLLLVSCILNLIAIVLETFYLYVHWTSTRKYVYTKVPLKNSDEVTERQC</sequence>
<evidence type="ECO:0000256" key="1">
    <source>
        <dbReference type="SAM" id="MobiDB-lite"/>
    </source>
</evidence>
<keyword evidence="2" id="KW-0812">Transmembrane</keyword>
<gene>
    <name evidence="4" type="primary">LOC115887478</name>
</gene>
<reference evidence="4" key="1">
    <citation type="submission" date="2025-08" db="UniProtKB">
        <authorList>
            <consortium name="RefSeq"/>
        </authorList>
    </citation>
    <scope>IDENTIFICATION</scope>
    <source>
        <tissue evidence="4">Gonads</tissue>
    </source>
</reference>
<feature type="compositionally biased region" description="Basic and acidic residues" evidence="1">
    <location>
        <begin position="13"/>
        <end position="23"/>
    </location>
</feature>
<dbReference type="GeneID" id="115887478"/>
<evidence type="ECO:0000256" key="2">
    <source>
        <dbReference type="SAM" id="Phobius"/>
    </source>
</evidence>
<protein>
    <submittedName>
        <fullName evidence="4">Sarcospan</fullName>
    </submittedName>
</protein>
<evidence type="ECO:0000313" key="3">
    <source>
        <dbReference type="Proteomes" id="UP000504635"/>
    </source>
</evidence>
<dbReference type="GO" id="GO:0016010">
    <property type="term" value="C:dystrophin-associated glycoprotein complex"/>
    <property type="evidence" value="ECO:0007669"/>
    <property type="project" value="InterPro"/>
</dbReference>
<dbReference type="AlphaFoldDB" id="A0A6J2YIT7"/>
<dbReference type="PANTHER" id="PTHR15260">
    <property type="entry name" value="SARCOSPAN"/>
    <property type="match status" value="1"/>
</dbReference>
<keyword evidence="2" id="KW-1133">Transmembrane helix</keyword>
<dbReference type="InterPro" id="IPR030429">
    <property type="entry name" value="Sarcospan"/>
</dbReference>
<dbReference type="InParanoid" id="A0A6J2YIT7"/>
<dbReference type="KEGG" id="soy:115887478"/>
<name>A0A6J2YIT7_SITOR</name>
<keyword evidence="3" id="KW-1185">Reference proteome</keyword>
<proteinExistence type="predicted"/>
<organism evidence="3 4">
    <name type="scientific">Sitophilus oryzae</name>
    <name type="common">Rice weevil</name>
    <name type="synonym">Curculio oryzae</name>
    <dbReference type="NCBI Taxonomy" id="7048"/>
    <lineage>
        <taxon>Eukaryota</taxon>
        <taxon>Metazoa</taxon>
        <taxon>Ecdysozoa</taxon>
        <taxon>Arthropoda</taxon>
        <taxon>Hexapoda</taxon>
        <taxon>Insecta</taxon>
        <taxon>Pterygota</taxon>
        <taxon>Neoptera</taxon>
        <taxon>Endopterygota</taxon>
        <taxon>Coleoptera</taxon>
        <taxon>Polyphaga</taxon>
        <taxon>Cucujiformia</taxon>
        <taxon>Curculionidae</taxon>
        <taxon>Dryophthorinae</taxon>
        <taxon>Sitophilus</taxon>
    </lineage>
</organism>
<feature type="transmembrane region" description="Helical" evidence="2">
    <location>
        <begin position="270"/>
        <end position="292"/>
    </location>
</feature>
<dbReference type="OrthoDB" id="7685256at2759"/>
<dbReference type="Proteomes" id="UP000504635">
    <property type="component" value="Unplaced"/>
</dbReference>
<feature type="transmembrane region" description="Helical" evidence="2">
    <location>
        <begin position="159"/>
        <end position="179"/>
    </location>
</feature>
<evidence type="ECO:0000313" key="4">
    <source>
        <dbReference type="RefSeq" id="XP_030762785.1"/>
    </source>
</evidence>
<keyword evidence="2" id="KW-0472">Membrane</keyword>
<feature type="compositionally biased region" description="Polar residues" evidence="1">
    <location>
        <begin position="1"/>
        <end position="12"/>
    </location>
</feature>